<evidence type="ECO:0000313" key="2">
    <source>
        <dbReference type="EMBL" id="QHT19538.1"/>
    </source>
</evidence>
<evidence type="ECO:0000256" key="1">
    <source>
        <dbReference type="SAM" id="MobiDB-lite"/>
    </source>
</evidence>
<proteinExistence type="predicted"/>
<accession>A0A6C0DRG5</accession>
<organism evidence="2">
    <name type="scientific">viral metagenome</name>
    <dbReference type="NCBI Taxonomy" id="1070528"/>
    <lineage>
        <taxon>unclassified sequences</taxon>
        <taxon>metagenomes</taxon>
        <taxon>organismal metagenomes</taxon>
    </lineage>
</organism>
<feature type="region of interest" description="Disordered" evidence="1">
    <location>
        <begin position="1"/>
        <end position="24"/>
    </location>
</feature>
<feature type="compositionally biased region" description="Basic and acidic residues" evidence="1">
    <location>
        <begin position="8"/>
        <end position="20"/>
    </location>
</feature>
<reference evidence="2" key="1">
    <citation type="journal article" date="2020" name="Nature">
        <title>Giant virus diversity and host interactions through global metagenomics.</title>
        <authorList>
            <person name="Schulz F."/>
            <person name="Roux S."/>
            <person name="Paez-Espino D."/>
            <person name="Jungbluth S."/>
            <person name="Walsh D.A."/>
            <person name="Denef V.J."/>
            <person name="McMahon K.D."/>
            <person name="Konstantinidis K.T."/>
            <person name="Eloe-Fadrosh E.A."/>
            <person name="Kyrpides N.C."/>
            <person name="Woyke T."/>
        </authorList>
    </citation>
    <scope>NUCLEOTIDE SEQUENCE</scope>
    <source>
        <strain evidence="2">GVMAG-M-3300023174-57</strain>
    </source>
</reference>
<protein>
    <submittedName>
        <fullName evidence="2">Uncharacterized protein</fullName>
    </submittedName>
</protein>
<dbReference type="EMBL" id="MN739667">
    <property type="protein sequence ID" value="QHT19538.1"/>
    <property type="molecule type" value="Genomic_DNA"/>
</dbReference>
<dbReference type="AlphaFoldDB" id="A0A6C0DRG5"/>
<sequence length="94" mass="10168">MRQHNKSKTNDVKTRPEAPKKHQATIQAKKAAAKARIAAAEEAAAAYKAQRAAFLAGPPKPPTGYEEFVDRPARKAAKIASRAQARLSKYAVEA</sequence>
<name>A0A6C0DRG5_9ZZZZ</name>